<sequence>MARLLAVGLLTVSLLLGAVAEARYASGARRSGHRLSGDAVSPLEQHQVAEVGHCLNHCVRLPGCVALNFGTISATANCQLLGQRACDGLPLVADAAVNYYDVYDDRQNVTAETKTPFWDDPGCGQDGYCAAECSAESKGEFCTTDAHCSENLKPPGGFQCLNGTCQLSASFWEVRPGLALPRWQPWRIDSHVWTWKKLKPGMCSIDVSIKLGVGAVAHIAPSWVDEHTGTRLMFRFTTTTTDLFYYDSASATFELAMGVNTNGMVNTDTFSSLRVSWCGGNMAIGPASNPTLATAFASVSQPLDFVMVHSSYADSWMTVDSGVADPWLFEEAGTTADAVMTVPSDSYAYHSISPTNEVTVKYDCMAQRDCVVILRGNSQQVLVVCIACWEDTQMGLNYYGEPIQGDTNLFRIGPLLSETVYNTFTVHYSSGKVTVYRNDGKLPIYAATAPHAMPEITMIGIGGCCGAKTVRIARYDPAWRTDTWLTEGSGYSNGDEPEPAPTP</sequence>
<comment type="caution">
    <text evidence="2">The sequence shown here is derived from an EMBL/GenBank/DDBJ whole genome shotgun (WGS) entry which is preliminary data.</text>
</comment>
<accession>A0A6A4XB60</accession>
<evidence type="ECO:0000313" key="3">
    <source>
        <dbReference type="Proteomes" id="UP000440578"/>
    </source>
</evidence>
<dbReference type="Proteomes" id="UP000440578">
    <property type="component" value="Unassembled WGS sequence"/>
</dbReference>
<organism evidence="2 3">
    <name type="scientific">Amphibalanus amphitrite</name>
    <name type="common">Striped barnacle</name>
    <name type="synonym">Balanus amphitrite</name>
    <dbReference type="NCBI Taxonomy" id="1232801"/>
    <lineage>
        <taxon>Eukaryota</taxon>
        <taxon>Metazoa</taxon>
        <taxon>Ecdysozoa</taxon>
        <taxon>Arthropoda</taxon>
        <taxon>Crustacea</taxon>
        <taxon>Multicrustacea</taxon>
        <taxon>Cirripedia</taxon>
        <taxon>Thoracica</taxon>
        <taxon>Thoracicalcarea</taxon>
        <taxon>Balanomorpha</taxon>
        <taxon>Balanoidea</taxon>
        <taxon>Balanidae</taxon>
        <taxon>Amphibalaninae</taxon>
        <taxon>Amphibalanus</taxon>
    </lineage>
</organism>
<evidence type="ECO:0000256" key="1">
    <source>
        <dbReference type="SAM" id="SignalP"/>
    </source>
</evidence>
<name>A0A6A4XB60_AMPAM</name>
<dbReference type="AlphaFoldDB" id="A0A6A4XB60"/>
<gene>
    <name evidence="2" type="ORF">FJT64_001824</name>
</gene>
<reference evidence="2 3" key="1">
    <citation type="submission" date="2019-07" db="EMBL/GenBank/DDBJ databases">
        <title>Draft genome assembly of a fouling barnacle, Amphibalanus amphitrite (Darwin, 1854): The first reference genome for Thecostraca.</title>
        <authorList>
            <person name="Kim W."/>
        </authorList>
    </citation>
    <scope>NUCLEOTIDE SEQUENCE [LARGE SCALE GENOMIC DNA]</scope>
    <source>
        <strain evidence="2">SNU_AA5</strain>
        <tissue evidence="2">Soma without cirri and trophi</tissue>
    </source>
</reference>
<protein>
    <recommendedName>
        <fullName evidence="4">Farnesoic acid O-methyl transferase domain-containing protein</fullName>
    </recommendedName>
</protein>
<keyword evidence="3" id="KW-1185">Reference proteome</keyword>
<feature type="signal peptide" evidence="1">
    <location>
        <begin position="1"/>
        <end position="20"/>
    </location>
</feature>
<proteinExistence type="predicted"/>
<evidence type="ECO:0000313" key="2">
    <source>
        <dbReference type="EMBL" id="KAF0311602.1"/>
    </source>
</evidence>
<feature type="chain" id="PRO_5025354884" description="Farnesoic acid O-methyl transferase domain-containing protein" evidence="1">
    <location>
        <begin position="21"/>
        <end position="503"/>
    </location>
</feature>
<dbReference type="EMBL" id="VIIS01000226">
    <property type="protein sequence ID" value="KAF0311602.1"/>
    <property type="molecule type" value="Genomic_DNA"/>
</dbReference>
<evidence type="ECO:0008006" key="4">
    <source>
        <dbReference type="Google" id="ProtNLM"/>
    </source>
</evidence>
<keyword evidence="1" id="KW-0732">Signal</keyword>